<dbReference type="CDD" id="cd00093">
    <property type="entry name" value="HTH_XRE"/>
    <property type="match status" value="1"/>
</dbReference>
<dbReference type="Gene3D" id="1.10.260.40">
    <property type="entry name" value="lambda repressor-like DNA-binding domains"/>
    <property type="match status" value="1"/>
</dbReference>
<dbReference type="InterPro" id="IPR015927">
    <property type="entry name" value="Peptidase_S24_S26A/B/C"/>
</dbReference>
<dbReference type="Proteomes" id="UP000287527">
    <property type="component" value="Unassembled WGS sequence"/>
</dbReference>
<keyword evidence="6" id="KW-1185">Reference proteome</keyword>
<dbReference type="AlphaFoldDB" id="A0A3S3QEM8"/>
<dbReference type="RefSeq" id="WP_128387954.1">
    <property type="nucleotide sequence ID" value="NZ_SBII01000001.1"/>
</dbReference>
<dbReference type="PROSITE" id="PS50943">
    <property type="entry name" value="HTH_CROC1"/>
    <property type="match status" value="1"/>
</dbReference>
<gene>
    <name evidence="5" type="ORF">EPI11_00265</name>
</gene>
<comment type="caution">
    <text evidence="5">The sequence shown here is derived from an EMBL/GenBank/DDBJ whole genome shotgun (WGS) entry which is preliminary data.</text>
</comment>
<dbReference type="Pfam" id="PF01381">
    <property type="entry name" value="HTH_3"/>
    <property type="match status" value="1"/>
</dbReference>
<dbReference type="InterPro" id="IPR036286">
    <property type="entry name" value="LexA/Signal_pep-like_sf"/>
</dbReference>
<dbReference type="SUPFAM" id="SSF51306">
    <property type="entry name" value="LexA/Signal peptidase"/>
    <property type="match status" value="1"/>
</dbReference>
<dbReference type="SUPFAM" id="SSF47413">
    <property type="entry name" value="lambda repressor-like DNA-binding domains"/>
    <property type="match status" value="1"/>
</dbReference>
<evidence type="ECO:0000256" key="1">
    <source>
        <dbReference type="ARBA" id="ARBA00023015"/>
    </source>
</evidence>
<evidence type="ECO:0000259" key="4">
    <source>
        <dbReference type="PROSITE" id="PS50943"/>
    </source>
</evidence>
<keyword evidence="3" id="KW-0804">Transcription</keyword>
<dbReference type="OrthoDB" id="3831186at2"/>
<feature type="domain" description="HTH cro/C1-type" evidence="4">
    <location>
        <begin position="7"/>
        <end position="61"/>
    </location>
</feature>
<keyword evidence="2" id="KW-0238">DNA-binding</keyword>
<protein>
    <submittedName>
        <fullName evidence="5">Helix-turn-helix domain-containing protein</fullName>
    </submittedName>
</protein>
<dbReference type="CDD" id="cd06462">
    <property type="entry name" value="Peptidase_S24_S26"/>
    <property type="match status" value="1"/>
</dbReference>
<dbReference type="InterPro" id="IPR001387">
    <property type="entry name" value="Cro/C1-type_HTH"/>
</dbReference>
<evidence type="ECO:0000256" key="3">
    <source>
        <dbReference type="ARBA" id="ARBA00023163"/>
    </source>
</evidence>
<evidence type="ECO:0000313" key="6">
    <source>
        <dbReference type="Proteomes" id="UP000287527"/>
    </source>
</evidence>
<evidence type="ECO:0000313" key="5">
    <source>
        <dbReference type="EMBL" id="RWX03398.1"/>
    </source>
</evidence>
<dbReference type="EMBL" id="SBII01000001">
    <property type="protein sequence ID" value="RWX03398.1"/>
    <property type="molecule type" value="Genomic_DNA"/>
</dbReference>
<dbReference type="Pfam" id="PF00717">
    <property type="entry name" value="Peptidase_S24"/>
    <property type="match status" value="1"/>
</dbReference>
<dbReference type="GO" id="GO:0003677">
    <property type="term" value="F:DNA binding"/>
    <property type="evidence" value="ECO:0007669"/>
    <property type="project" value="UniProtKB-KW"/>
</dbReference>
<reference evidence="5 6" key="1">
    <citation type="submission" date="2019-01" db="EMBL/GenBank/DDBJ databases">
        <title>Flavobacterium sp. nov.,isolated from freshwater.</title>
        <authorList>
            <person name="Zhang R."/>
            <person name="Du Z.-J."/>
        </authorList>
    </citation>
    <scope>NUCLEOTIDE SEQUENCE [LARGE SCALE GENOMIC DNA]</scope>
    <source>
        <strain evidence="5 6">1E403</strain>
    </source>
</reference>
<evidence type="ECO:0000256" key="2">
    <source>
        <dbReference type="ARBA" id="ARBA00023125"/>
    </source>
</evidence>
<keyword evidence="1" id="KW-0805">Transcription regulation</keyword>
<dbReference type="PANTHER" id="PTHR40661">
    <property type="match status" value="1"/>
</dbReference>
<accession>A0A3S3QEM8</accession>
<dbReference type="InterPro" id="IPR010982">
    <property type="entry name" value="Lambda_DNA-bd_dom_sf"/>
</dbReference>
<dbReference type="Gene3D" id="2.10.109.10">
    <property type="entry name" value="Umud Fragment, subunit A"/>
    <property type="match status" value="1"/>
</dbReference>
<organism evidence="5 6">
    <name type="scientific">Flavobacterium cerinum</name>
    <dbReference type="NCBI Taxonomy" id="2502784"/>
    <lineage>
        <taxon>Bacteria</taxon>
        <taxon>Pseudomonadati</taxon>
        <taxon>Bacteroidota</taxon>
        <taxon>Flavobacteriia</taxon>
        <taxon>Flavobacteriales</taxon>
        <taxon>Flavobacteriaceae</taxon>
        <taxon>Flavobacterium</taxon>
    </lineage>
</organism>
<dbReference type="SMART" id="SM00530">
    <property type="entry name" value="HTH_XRE"/>
    <property type="match status" value="1"/>
</dbReference>
<sequence>MTIHLRIKDLRKQNNMTQLEFSSKIGVDNSQYSKIERGILEPTLSLLLEISSKFNVSLDWIATGVEPANKSLNDVKVVVSTDKTKDQFPAVVTVDSHQRDNIVLVPIKAAAGYLTGYGDPEFIKTLPTYRMPNLNNGTFRMFQVKGHSMNNTLHHGAIVVGEWVENWPRDIKDDRIYVIMTQSDGVIVKRVLNRLKKYNNLICKSDNRKEYPSFSITPDDIIEIWEVKLGLLFELPNPADLYDRVVDLEAEMMQIKHLLAK</sequence>
<proteinExistence type="predicted"/>
<dbReference type="PANTHER" id="PTHR40661:SF3">
    <property type="entry name" value="FELS-1 PROPHAGE TRANSCRIPTIONAL REGULATOR"/>
    <property type="match status" value="1"/>
</dbReference>
<name>A0A3S3QEM8_9FLAO</name>